<dbReference type="Proteomes" id="UP001515100">
    <property type="component" value="Unassembled WGS sequence"/>
</dbReference>
<keyword evidence="4" id="KW-1185">Reference proteome</keyword>
<dbReference type="EMBL" id="SDPP02000002">
    <property type="protein sequence ID" value="KAA1378215.1"/>
    <property type="molecule type" value="Genomic_DNA"/>
</dbReference>
<dbReference type="Gene3D" id="3.80.10.10">
    <property type="entry name" value="Ribonuclease Inhibitor"/>
    <property type="match status" value="1"/>
</dbReference>
<dbReference type="InterPro" id="IPR026906">
    <property type="entry name" value="LRR_5"/>
</dbReference>
<dbReference type="InterPro" id="IPR042229">
    <property type="entry name" value="Listeria/Bacterioides_rpt_sf"/>
</dbReference>
<feature type="chain" id="PRO_5039063173" evidence="2">
    <location>
        <begin position="22"/>
        <end position="379"/>
    </location>
</feature>
<gene>
    <name evidence="3" type="ORF">ESP62_007485</name>
</gene>
<dbReference type="OrthoDB" id="6380546at2"/>
<dbReference type="RefSeq" id="WP_129183108.1">
    <property type="nucleotide sequence ID" value="NZ_JAGIOG010000001.1"/>
</dbReference>
<dbReference type="GO" id="GO:0030313">
    <property type="term" value="C:cell envelope"/>
    <property type="evidence" value="ECO:0007669"/>
    <property type="project" value="UniProtKB-SubCell"/>
</dbReference>
<comment type="caution">
    <text evidence="3">The sequence shown here is derived from an EMBL/GenBank/DDBJ whole genome shotgun (WGS) entry which is preliminary data.</text>
</comment>
<keyword evidence="2" id="KW-0732">Signal</keyword>
<sequence>MPRLLAVVATTAALCGGSLFAAQSASATSHHVVDDGYFYYFDTDNPSLGAELAESQGDTSDLHMLSSVTFGGVEYKVTKVSGLSSWGISDLTLSDNLIEIGDYAFAENPMPTVTIPASVTTIGARAFKNGSRWLTSLTFLGAPPTTFTPAGTMIAGEEGGSLGSPNKLIVTYPWEFDSSTFDGGYTAGTWKGYTTTTTVPVTFDLGGHGSAIEGQDITYGTATTEPEEPTEAGWTFTGWYADADLTTAFDFSDTTTDTAYAGWTQDTVDVPVTPDVPVVPLKPSAPAVLPATTFIVKAPATAKTGKRITVTVRGLAAGETYTLRIAGKDVATGKASKAGTITRTVKIPRSSRSGMHTVKVIGSAINRRGFDTLKITKKK</sequence>
<dbReference type="Pfam" id="PF13306">
    <property type="entry name" value="LRR_5"/>
    <property type="match status" value="1"/>
</dbReference>
<dbReference type="InterPro" id="IPR013378">
    <property type="entry name" value="InlB-like_B-rpt"/>
</dbReference>
<dbReference type="Gene3D" id="2.60.40.4270">
    <property type="entry name" value="Listeria-Bacteroides repeat domain"/>
    <property type="match status" value="1"/>
</dbReference>
<dbReference type="InterPro" id="IPR032675">
    <property type="entry name" value="LRR_dom_sf"/>
</dbReference>
<evidence type="ECO:0000256" key="1">
    <source>
        <dbReference type="ARBA" id="ARBA00004196"/>
    </source>
</evidence>
<dbReference type="Pfam" id="PF09479">
    <property type="entry name" value="Flg_new"/>
    <property type="match status" value="1"/>
</dbReference>
<proteinExistence type="predicted"/>
<comment type="subcellular location">
    <subcellularLocation>
        <location evidence="1">Cell envelope</location>
    </subcellularLocation>
</comment>
<accession>A0A641APP3</accession>
<reference evidence="3" key="1">
    <citation type="submission" date="2019-09" db="EMBL/GenBank/DDBJ databases">
        <authorList>
            <person name="Li J."/>
        </authorList>
    </citation>
    <scope>NUCLEOTIDE SEQUENCE [LARGE SCALE GENOMIC DNA]</scope>
    <source>
        <strain evidence="3">NRBC 14897</strain>
    </source>
</reference>
<protein>
    <submittedName>
        <fullName evidence="3">Leucine-rich repeat protein</fullName>
    </submittedName>
</protein>
<evidence type="ECO:0000313" key="4">
    <source>
        <dbReference type="Proteomes" id="UP001515100"/>
    </source>
</evidence>
<organism evidence="3 4">
    <name type="scientific">Aeromicrobium fastidiosum</name>
    <dbReference type="NCBI Taxonomy" id="52699"/>
    <lineage>
        <taxon>Bacteria</taxon>
        <taxon>Bacillati</taxon>
        <taxon>Actinomycetota</taxon>
        <taxon>Actinomycetes</taxon>
        <taxon>Propionibacteriales</taxon>
        <taxon>Nocardioidaceae</taxon>
        <taxon>Aeromicrobium</taxon>
    </lineage>
</organism>
<dbReference type="AlphaFoldDB" id="A0A641APP3"/>
<feature type="signal peptide" evidence="2">
    <location>
        <begin position="1"/>
        <end position="21"/>
    </location>
</feature>
<evidence type="ECO:0000313" key="3">
    <source>
        <dbReference type="EMBL" id="KAA1378215.1"/>
    </source>
</evidence>
<name>A0A641APP3_9ACTN</name>
<evidence type="ECO:0000256" key="2">
    <source>
        <dbReference type="SAM" id="SignalP"/>
    </source>
</evidence>